<dbReference type="KEGG" id="php:PhaeoP97_01377"/>
<name>A0A1L3I3T5_9RHOB</name>
<keyword evidence="7" id="KW-1185">Reference proteome</keyword>
<dbReference type="GO" id="GO:0046306">
    <property type="term" value="P:alkanesulfonate catabolic process"/>
    <property type="evidence" value="ECO:0007669"/>
    <property type="project" value="TreeGrafter"/>
</dbReference>
<dbReference type="STRING" id="1844006.PhaeoP97_01377"/>
<evidence type="ECO:0000259" key="5">
    <source>
        <dbReference type="Pfam" id="PF00296"/>
    </source>
</evidence>
<dbReference type="OrthoDB" id="9814695at2"/>
<dbReference type="RefSeq" id="WP_072504432.1">
    <property type="nucleotide sequence ID" value="NZ_CP016364.1"/>
</dbReference>
<protein>
    <submittedName>
        <fullName evidence="6">Putative alkanesulfonate monooxygenase</fullName>
    </submittedName>
</protein>
<reference evidence="7" key="1">
    <citation type="submission" date="2016-07" db="EMBL/GenBank/DDBJ databases">
        <title>Phaeobacter portensis sp. nov., a tropodithietic acid producing bacterium isolated from a German harbor.</title>
        <authorList>
            <person name="Freese H.M."/>
            <person name="Bunk B."/>
            <person name="Breider S."/>
            <person name="Brinkhoff T."/>
        </authorList>
    </citation>
    <scope>NUCLEOTIDE SEQUENCE [LARGE SCALE GENOMIC DNA]</scope>
    <source>
        <strain evidence="7">P97</strain>
    </source>
</reference>
<dbReference type="Gene3D" id="3.20.20.30">
    <property type="entry name" value="Luciferase-like domain"/>
    <property type="match status" value="1"/>
</dbReference>
<evidence type="ECO:0000313" key="6">
    <source>
        <dbReference type="EMBL" id="APG46800.1"/>
    </source>
</evidence>
<gene>
    <name evidence="6" type="ORF">PhaeoP97_01377</name>
</gene>
<dbReference type="PANTHER" id="PTHR42847">
    <property type="entry name" value="ALKANESULFONATE MONOOXYGENASE"/>
    <property type="match status" value="1"/>
</dbReference>
<keyword evidence="1" id="KW-0285">Flavoprotein</keyword>
<evidence type="ECO:0000313" key="7">
    <source>
        <dbReference type="Proteomes" id="UP000183859"/>
    </source>
</evidence>
<dbReference type="Pfam" id="PF00296">
    <property type="entry name" value="Bac_luciferase"/>
    <property type="match status" value="1"/>
</dbReference>
<sequence length="330" mass="36762">MKLFTTAPPSVRSSAGDYLSRIADIARWHEDAGVEGMLIYTDNSLMDPWTVAQATIERTSKFVPLVATQPLYMHPLAVARKISSLGFLYGRKLALNMVAGGFVRDLKQLGDQAEHDPRYDRLTEYSQIMMALLHGETVTLAGEYYQVEGLRLEPALDEALMPDLFVSGMSPACQATAATLGATRLSYTKPREQLDQAAVAGKNLGVRFGVIARPRSEDAWEEARARFPADRRGQLAHRMAQGTSDSIWHQQISAVAEELEDARSGAYWLFPIKNYKTFCPYLVGSYEEVADYIQSYISLGFETLILDVPQGRDDLAHTMRAFDLCQQPVV</sequence>
<dbReference type="GO" id="GO:0008726">
    <property type="term" value="F:alkanesulfonate monooxygenase activity"/>
    <property type="evidence" value="ECO:0007669"/>
    <property type="project" value="TreeGrafter"/>
</dbReference>
<dbReference type="EMBL" id="CP016364">
    <property type="protein sequence ID" value="APG46800.1"/>
    <property type="molecule type" value="Genomic_DNA"/>
</dbReference>
<dbReference type="SUPFAM" id="SSF51679">
    <property type="entry name" value="Bacterial luciferase-like"/>
    <property type="match status" value="1"/>
</dbReference>
<evidence type="ECO:0000256" key="1">
    <source>
        <dbReference type="ARBA" id="ARBA00022630"/>
    </source>
</evidence>
<keyword evidence="2" id="KW-0288">FMN</keyword>
<accession>A0A1L3I3T5</accession>
<dbReference type="InterPro" id="IPR036661">
    <property type="entry name" value="Luciferase-like_sf"/>
</dbReference>
<dbReference type="InterPro" id="IPR011251">
    <property type="entry name" value="Luciferase-like_dom"/>
</dbReference>
<dbReference type="PANTHER" id="PTHR42847:SF4">
    <property type="entry name" value="ALKANESULFONATE MONOOXYGENASE-RELATED"/>
    <property type="match status" value="1"/>
</dbReference>
<evidence type="ECO:0000256" key="3">
    <source>
        <dbReference type="ARBA" id="ARBA00023002"/>
    </source>
</evidence>
<proteinExistence type="predicted"/>
<keyword evidence="3" id="KW-0560">Oxidoreductase</keyword>
<dbReference type="Proteomes" id="UP000183859">
    <property type="component" value="Chromosome"/>
</dbReference>
<dbReference type="AlphaFoldDB" id="A0A1L3I3T5"/>
<organism evidence="6 7">
    <name type="scientific">Phaeobacter porticola</name>
    <dbReference type="NCBI Taxonomy" id="1844006"/>
    <lineage>
        <taxon>Bacteria</taxon>
        <taxon>Pseudomonadati</taxon>
        <taxon>Pseudomonadota</taxon>
        <taxon>Alphaproteobacteria</taxon>
        <taxon>Rhodobacterales</taxon>
        <taxon>Roseobacteraceae</taxon>
        <taxon>Phaeobacter</taxon>
    </lineage>
</organism>
<dbReference type="InterPro" id="IPR050172">
    <property type="entry name" value="SsuD_RutA_monooxygenase"/>
</dbReference>
<keyword evidence="4 6" id="KW-0503">Monooxygenase</keyword>
<feature type="domain" description="Luciferase-like" evidence="5">
    <location>
        <begin position="4"/>
        <end position="302"/>
    </location>
</feature>
<evidence type="ECO:0000256" key="2">
    <source>
        <dbReference type="ARBA" id="ARBA00022643"/>
    </source>
</evidence>
<evidence type="ECO:0000256" key="4">
    <source>
        <dbReference type="ARBA" id="ARBA00023033"/>
    </source>
</evidence>